<dbReference type="InterPro" id="IPR054331">
    <property type="entry name" value="LiaF_TM"/>
</dbReference>
<protein>
    <recommendedName>
        <fullName evidence="2">LiaF transmembrane domain-containing protein</fullName>
    </recommendedName>
</protein>
<feature type="transmembrane region" description="Helical" evidence="1">
    <location>
        <begin position="88"/>
        <end position="110"/>
    </location>
</feature>
<feature type="transmembrane region" description="Helical" evidence="1">
    <location>
        <begin position="41"/>
        <end position="58"/>
    </location>
</feature>
<evidence type="ECO:0000313" key="3">
    <source>
        <dbReference type="EMBL" id="RKD18946.1"/>
    </source>
</evidence>
<name>A0A419S9T1_9SPHI</name>
<reference evidence="3 4" key="1">
    <citation type="submission" date="2016-07" db="EMBL/GenBank/DDBJ databases">
        <title>Genome of Pelobium manganitolerans.</title>
        <authorList>
            <person name="Wu S."/>
            <person name="Wang G."/>
        </authorList>
    </citation>
    <scope>NUCLEOTIDE SEQUENCE [LARGE SCALE GENOMIC DNA]</scope>
    <source>
        <strain evidence="3 4">YS-25</strain>
    </source>
</reference>
<gene>
    <name evidence="3" type="ORF">BCY91_13770</name>
</gene>
<feature type="transmembrane region" description="Helical" evidence="1">
    <location>
        <begin position="65"/>
        <end position="82"/>
    </location>
</feature>
<dbReference type="EMBL" id="MBTA01000003">
    <property type="protein sequence ID" value="RKD18946.1"/>
    <property type="molecule type" value="Genomic_DNA"/>
</dbReference>
<dbReference type="AlphaFoldDB" id="A0A419S9T1"/>
<dbReference type="Proteomes" id="UP000283433">
    <property type="component" value="Unassembled WGS sequence"/>
</dbReference>
<dbReference type="RefSeq" id="WP_120180589.1">
    <property type="nucleotide sequence ID" value="NZ_MBTA01000003.1"/>
</dbReference>
<dbReference type="OrthoDB" id="129627at2"/>
<evidence type="ECO:0000256" key="1">
    <source>
        <dbReference type="SAM" id="Phobius"/>
    </source>
</evidence>
<accession>A0A419S9T1</accession>
<dbReference type="PANTHER" id="PTHR40763">
    <property type="entry name" value="MEMBRANE PROTEIN-RELATED"/>
    <property type="match status" value="1"/>
</dbReference>
<feature type="domain" description="LiaF transmembrane" evidence="2">
    <location>
        <begin position="17"/>
        <end position="110"/>
    </location>
</feature>
<dbReference type="Pfam" id="PF22570">
    <property type="entry name" value="LiaF-TM"/>
    <property type="match status" value="1"/>
</dbReference>
<dbReference type="PANTHER" id="PTHR40763:SF5">
    <property type="entry name" value="MEMBRANE PROTEIN"/>
    <property type="match status" value="1"/>
</dbReference>
<sequence length="266" mass="29534">MENQSTEKRPGQRRKKVLGFAILAVGLALFAREMGAQLPEWLFSWPMLLIVIGIASGIKHRFKNSFWMISLLVGGVFLAERISPELSVAHFTWPAILIGLGIFFIFSKGFDHNGCSRRAKWRREKRAAFQDFAYTEAPKNEEPATDKKAYRVAGGDYLDSVSVFEGTKKNILSKDFKGGEVVNILGGAELNFYNADIEGVVVLDVTQIFGGTKLIIPPTWEVVTEMAAVFGGIDDRRGLNQVLTDRSKVLVIKGTSIFGGIDIRNF</sequence>
<keyword evidence="1" id="KW-0472">Membrane</keyword>
<keyword evidence="4" id="KW-1185">Reference proteome</keyword>
<keyword evidence="1" id="KW-1133">Transmembrane helix</keyword>
<organism evidence="3 4">
    <name type="scientific">Pelobium manganitolerans</name>
    <dbReference type="NCBI Taxonomy" id="1842495"/>
    <lineage>
        <taxon>Bacteria</taxon>
        <taxon>Pseudomonadati</taxon>
        <taxon>Bacteroidota</taxon>
        <taxon>Sphingobacteriia</taxon>
        <taxon>Sphingobacteriales</taxon>
        <taxon>Sphingobacteriaceae</taxon>
        <taxon>Pelobium</taxon>
    </lineage>
</organism>
<evidence type="ECO:0000313" key="4">
    <source>
        <dbReference type="Proteomes" id="UP000283433"/>
    </source>
</evidence>
<proteinExistence type="predicted"/>
<keyword evidence="1" id="KW-0812">Transmembrane</keyword>
<comment type="caution">
    <text evidence="3">The sequence shown here is derived from an EMBL/GenBank/DDBJ whole genome shotgun (WGS) entry which is preliminary data.</text>
</comment>
<evidence type="ECO:0000259" key="2">
    <source>
        <dbReference type="Pfam" id="PF22570"/>
    </source>
</evidence>